<evidence type="ECO:0008006" key="4">
    <source>
        <dbReference type="Google" id="ProtNLM"/>
    </source>
</evidence>
<dbReference type="AlphaFoldDB" id="A0A1H9MA69"/>
<dbReference type="RefSeq" id="WP_092774996.1">
    <property type="nucleotide sequence ID" value="NZ_FOGI01000002.1"/>
</dbReference>
<evidence type="ECO:0000256" key="1">
    <source>
        <dbReference type="SAM" id="SignalP"/>
    </source>
</evidence>
<sequence>MGRIRLGAAALLLAAALTTGVAAPATATSTAPTGSAGIESVRSAAHRAAIAVQRGAAASLPGTAATPPGAGAAIGTGVSRGSGVRVRSTPITGAVRAHLGRGESTRVLCRTRFALRDGWFWARVRRADGVTGWVRTDLLAYPTATPLCP</sequence>
<reference evidence="3" key="1">
    <citation type="submission" date="2016-10" db="EMBL/GenBank/DDBJ databases">
        <authorList>
            <person name="Varghese N."/>
            <person name="Submissions S."/>
        </authorList>
    </citation>
    <scope>NUCLEOTIDE SEQUENCE [LARGE SCALE GENOMIC DNA]</scope>
    <source>
        <strain evidence="3">DSM 44260</strain>
    </source>
</reference>
<evidence type="ECO:0000313" key="3">
    <source>
        <dbReference type="Proteomes" id="UP000199051"/>
    </source>
</evidence>
<keyword evidence="3" id="KW-1185">Reference proteome</keyword>
<feature type="signal peptide" evidence="1">
    <location>
        <begin position="1"/>
        <end position="27"/>
    </location>
</feature>
<proteinExistence type="predicted"/>
<accession>A0A1H9MA69</accession>
<keyword evidence="1" id="KW-0732">Signal</keyword>
<name>A0A1H9MA69_9PSEU</name>
<dbReference type="Gene3D" id="2.30.30.40">
    <property type="entry name" value="SH3 Domains"/>
    <property type="match status" value="1"/>
</dbReference>
<dbReference type="Proteomes" id="UP000199051">
    <property type="component" value="Unassembled WGS sequence"/>
</dbReference>
<dbReference type="EMBL" id="FOGI01000002">
    <property type="protein sequence ID" value="SER20023.1"/>
    <property type="molecule type" value="Genomic_DNA"/>
</dbReference>
<gene>
    <name evidence="2" type="ORF">SAMN04487818_10226</name>
</gene>
<protein>
    <recommendedName>
        <fullName evidence="4">SH3 domain-containing protein</fullName>
    </recommendedName>
</protein>
<organism evidence="2 3">
    <name type="scientific">Actinokineospora terrae</name>
    <dbReference type="NCBI Taxonomy" id="155974"/>
    <lineage>
        <taxon>Bacteria</taxon>
        <taxon>Bacillati</taxon>
        <taxon>Actinomycetota</taxon>
        <taxon>Actinomycetes</taxon>
        <taxon>Pseudonocardiales</taxon>
        <taxon>Pseudonocardiaceae</taxon>
        <taxon>Actinokineospora</taxon>
    </lineage>
</organism>
<evidence type="ECO:0000313" key="2">
    <source>
        <dbReference type="EMBL" id="SER20023.1"/>
    </source>
</evidence>
<feature type="chain" id="PRO_5011743758" description="SH3 domain-containing protein" evidence="1">
    <location>
        <begin position="28"/>
        <end position="149"/>
    </location>
</feature>